<dbReference type="RefSeq" id="WP_184505980.1">
    <property type="nucleotide sequence ID" value="NZ_JACHBT010000011.1"/>
</dbReference>
<dbReference type="PROSITE" id="PS50932">
    <property type="entry name" value="HTH_LACI_2"/>
    <property type="match status" value="1"/>
</dbReference>
<evidence type="ECO:0000313" key="6">
    <source>
        <dbReference type="EMBL" id="MBB6505265.1"/>
    </source>
</evidence>
<dbReference type="PANTHER" id="PTHR30146">
    <property type="entry name" value="LACI-RELATED TRANSCRIPTIONAL REPRESSOR"/>
    <property type="match status" value="1"/>
</dbReference>
<accession>A0A7X0MPP1</accession>
<dbReference type="Pfam" id="PF00356">
    <property type="entry name" value="LacI"/>
    <property type="match status" value="1"/>
</dbReference>
<reference evidence="6 7" key="2">
    <citation type="submission" date="2020-08" db="EMBL/GenBank/DDBJ databases">
        <authorList>
            <person name="Partida-Martinez L."/>
            <person name="Huntemann M."/>
            <person name="Clum A."/>
            <person name="Wang J."/>
            <person name="Palaniappan K."/>
            <person name="Ritter S."/>
            <person name="Chen I.-M."/>
            <person name="Stamatis D."/>
            <person name="Reddy T."/>
            <person name="O'Malley R."/>
            <person name="Daum C."/>
            <person name="Shapiro N."/>
            <person name="Ivanova N."/>
            <person name="Kyrpides N."/>
            <person name="Woyke T."/>
        </authorList>
    </citation>
    <scope>NUCLEOTIDE SEQUENCE [LARGE SCALE GENOMIC DNA]</scope>
    <source>
        <strain evidence="6 7">AS3.13</strain>
    </source>
</reference>
<proteinExistence type="predicted"/>
<dbReference type="GO" id="GO:0003700">
    <property type="term" value="F:DNA-binding transcription factor activity"/>
    <property type="evidence" value="ECO:0007669"/>
    <property type="project" value="TreeGrafter"/>
</dbReference>
<evidence type="ECO:0000256" key="3">
    <source>
        <dbReference type="ARBA" id="ARBA00023125"/>
    </source>
</evidence>
<evidence type="ECO:0000259" key="5">
    <source>
        <dbReference type="PROSITE" id="PS50932"/>
    </source>
</evidence>
<organism evidence="6 7">
    <name type="scientific">Sphingomonas endophytica</name>
    <dbReference type="NCBI Taxonomy" id="869719"/>
    <lineage>
        <taxon>Bacteria</taxon>
        <taxon>Pseudomonadati</taxon>
        <taxon>Pseudomonadota</taxon>
        <taxon>Alphaproteobacteria</taxon>
        <taxon>Sphingomonadales</taxon>
        <taxon>Sphingomonadaceae</taxon>
        <taxon>Sphingomonas</taxon>
    </lineage>
</organism>
<dbReference type="PRINTS" id="PR00036">
    <property type="entry name" value="HTHLACI"/>
</dbReference>
<dbReference type="CDD" id="cd01392">
    <property type="entry name" value="HTH_LacI"/>
    <property type="match status" value="1"/>
</dbReference>
<dbReference type="InterPro" id="IPR010982">
    <property type="entry name" value="Lambda_DNA-bd_dom_sf"/>
</dbReference>
<dbReference type="Proteomes" id="UP000522313">
    <property type="component" value="Unassembled WGS sequence"/>
</dbReference>
<name>A0A7X0MPP1_9SPHN</name>
<dbReference type="Gene3D" id="1.10.260.40">
    <property type="entry name" value="lambda repressor-like DNA-binding domains"/>
    <property type="match status" value="1"/>
</dbReference>
<dbReference type="InterPro" id="IPR028082">
    <property type="entry name" value="Peripla_BP_I"/>
</dbReference>
<dbReference type="CDD" id="cd06267">
    <property type="entry name" value="PBP1_LacI_sugar_binding-like"/>
    <property type="match status" value="1"/>
</dbReference>
<evidence type="ECO:0000256" key="1">
    <source>
        <dbReference type="ARBA" id="ARBA00022491"/>
    </source>
</evidence>
<dbReference type="Gene3D" id="3.40.50.2300">
    <property type="match status" value="2"/>
</dbReference>
<evidence type="ECO:0000313" key="7">
    <source>
        <dbReference type="Proteomes" id="UP000522313"/>
    </source>
</evidence>
<comment type="caution">
    <text evidence="6">The sequence shown here is derived from an EMBL/GenBank/DDBJ whole genome shotgun (WGS) entry which is preliminary data.</text>
</comment>
<keyword evidence="3" id="KW-0238">DNA-binding</keyword>
<sequence>MSPARPAPVAAPVPRSTHATIHDVARVAGVSVASVSRVFNGRDHVRAAMRTRVEEAAAQLGYVPHAGARSLSMARTGAIGVVLPDLHGEFFSELLRGMDREASTRGLGLLLTVLHDGRGLDTLAALRGQVDGLVVMAPQLDPAVVAQHMPRGVAALFLACAPQDGSVSLRIDNRAGAAAAVAHLAAGGARRILHLAGPAGNLDAQERRAGAEAAAAAAGVTLSVVEGDFREGSGTVVGECVAAGTIEADAIFAANDMMAIGALMALKRHHVAVPEQVAVAGFDDIPLARLVSPALTSVAIDIAALGARAVAQLAARITAARDGFPEGATDGADEAIVPHLVVRETTIETSRQGLGI</sequence>
<gene>
    <name evidence="6" type="ORF">F4693_002253</name>
</gene>
<keyword evidence="2" id="KW-0805">Transcription regulation</keyword>
<dbReference type="AlphaFoldDB" id="A0A7X0MPP1"/>
<keyword evidence="4" id="KW-0804">Transcription</keyword>
<reference evidence="6 7" key="1">
    <citation type="submission" date="2020-08" db="EMBL/GenBank/DDBJ databases">
        <title>The Agave Microbiome: Exploring the role of microbial communities in plant adaptations to desert environments.</title>
        <authorList>
            <person name="Partida-Martinez L.P."/>
        </authorList>
    </citation>
    <scope>NUCLEOTIDE SEQUENCE [LARGE SCALE GENOMIC DNA]</scope>
    <source>
        <strain evidence="6 7">AS3.13</strain>
    </source>
</reference>
<dbReference type="SMART" id="SM00354">
    <property type="entry name" value="HTH_LACI"/>
    <property type="match status" value="1"/>
</dbReference>
<dbReference type="EMBL" id="JACHBT010000011">
    <property type="protein sequence ID" value="MBB6505265.1"/>
    <property type="molecule type" value="Genomic_DNA"/>
</dbReference>
<feature type="domain" description="HTH lacI-type" evidence="5">
    <location>
        <begin position="19"/>
        <end position="73"/>
    </location>
</feature>
<evidence type="ECO:0000256" key="2">
    <source>
        <dbReference type="ARBA" id="ARBA00023015"/>
    </source>
</evidence>
<evidence type="ECO:0000256" key="4">
    <source>
        <dbReference type="ARBA" id="ARBA00023163"/>
    </source>
</evidence>
<dbReference type="Pfam" id="PF13377">
    <property type="entry name" value="Peripla_BP_3"/>
    <property type="match status" value="1"/>
</dbReference>
<dbReference type="InterPro" id="IPR000843">
    <property type="entry name" value="HTH_LacI"/>
</dbReference>
<dbReference type="InterPro" id="IPR046335">
    <property type="entry name" value="LacI/GalR-like_sensor"/>
</dbReference>
<dbReference type="PANTHER" id="PTHR30146:SF151">
    <property type="entry name" value="HTH-TYPE TRANSCRIPTIONAL REPRESSOR CYTR"/>
    <property type="match status" value="1"/>
</dbReference>
<keyword evidence="1" id="KW-0678">Repressor</keyword>
<dbReference type="GO" id="GO:0000976">
    <property type="term" value="F:transcription cis-regulatory region binding"/>
    <property type="evidence" value="ECO:0007669"/>
    <property type="project" value="TreeGrafter"/>
</dbReference>
<protein>
    <submittedName>
        <fullName evidence="6">LacI family transcriptional regulator</fullName>
    </submittedName>
</protein>
<dbReference type="SUPFAM" id="SSF47413">
    <property type="entry name" value="lambda repressor-like DNA-binding domains"/>
    <property type="match status" value="1"/>
</dbReference>
<dbReference type="SUPFAM" id="SSF53822">
    <property type="entry name" value="Periplasmic binding protein-like I"/>
    <property type="match status" value="1"/>
</dbReference>